<dbReference type="Pfam" id="PF13559">
    <property type="entry name" value="DUF4129"/>
    <property type="match status" value="1"/>
</dbReference>
<feature type="transmembrane region" description="Helical" evidence="1">
    <location>
        <begin position="59"/>
        <end position="82"/>
    </location>
</feature>
<evidence type="ECO:0000256" key="1">
    <source>
        <dbReference type="SAM" id="Phobius"/>
    </source>
</evidence>
<keyword evidence="4" id="KW-1185">Reference proteome</keyword>
<proteinExistence type="predicted"/>
<organism evidence="3 4">
    <name type="scientific">Oryzihumus leptocrescens</name>
    <dbReference type="NCBI Taxonomy" id="297536"/>
    <lineage>
        <taxon>Bacteria</taxon>
        <taxon>Bacillati</taxon>
        <taxon>Actinomycetota</taxon>
        <taxon>Actinomycetes</taxon>
        <taxon>Micrococcales</taxon>
        <taxon>Intrasporangiaceae</taxon>
        <taxon>Oryzihumus</taxon>
    </lineage>
</organism>
<name>A0A542ZGE5_9MICO</name>
<dbReference type="Proteomes" id="UP000319514">
    <property type="component" value="Unassembled WGS sequence"/>
</dbReference>
<comment type="caution">
    <text evidence="3">The sequence shown here is derived from an EMBL/GenBank/DDBJ whole genome shotgun (WGS) entry which is preliminary data.</text>
</comment>
<dbReference type="AlphaFoldDB" id="A0A542ZGE5"/>
<keyword evidence="1" id="KW-1133">Transmembrane helix</keyword>
<dbReference type="OrthoDB" id="3389322at2"/>
<keyword evidence="1" id="KW-0812">Transmembrane</keyword>
<feature type="domain" description="Protein-glutamine gamma-glutamyltransferase-like C-terminal" evidence="2">
    <location>
        <begin position="129"/>
        <end position="195"/>
    </location>
</feature>
<dbReference type="RefSeq" id="WP_141787317.1">
    <property type="nucleotide sequence ID" value="NZ_BAAAKX010000009.1"/>
</dbReference>
<evidence type="ECO:0000313" key="3">
    <source>
        <dbReference type="EMBL" id="TQL59270.1"/>
    </source>
</evidence>
<dbReference type="EMBL" id="VFOQ01000001">
    <property type="protein sequence ID" value="TQL59270.1"/>
    <property type="molecule type" value="Genomic_DNA"/>
</dbReference>
<sequence>MSRPVLLPRALEPSPGQARDWLREELARPAYHHQASLVQRLADWLQEQWHRLLDQSQAAAGWSPLVTAVVAAAVVALLAFVLPRVRRERRLPGRGAAVLTDPRTTAAMYRARVAAALAEGRFDDALADAYRALTREAADRTLLEDTPGSTAHEVALALAPRFPDEVDALRRAADLFDAVRYGERHLGRADAEEVVGLDARLTRTRPVLTSADPAVATP</sequence>
<protein>
    <submittedName>
        <fullName evidence="3">Uncharacterized protein DUF4129</fullName>
    </submittedName>
</protein>
<evidence type="ECO:0000259" key="2">
    <source>
        <dbReference type="Pfam" id="PF13559"/>
    </source>
</evidence>
<reference evidence="3 4" key="1">
    <citation type="submission" date="2019-06" db="EMBL/GenBank/DDBJ databases">
        <title>Sequencing the genomes of 1000 actinobacteria strains.</title>
        <authorList>
            <person name="Klenk H.-P."/>
        </authorList>
    </citation>
    <scope>NUCLEOTIDE SEQUENCE [LARGE SCALE GENOMIC DNA]</scope>
    <source>
        <strain evidence="3 4">DSM 18082</strain>
    </source>
</reference>
<evidence type="ECO:0000313" key="4">
    <source>
        <dbReference type="Proteomes" id="UP000319514"/>
    </source>
</evidence>
<gene>
    <name evidence="3" type="ORF">FB474_0621</name>
</gene>
<keyword evidence="1" id="KW-0472">Membrane</keyword>
<dbReference type="InterPro" id="IPR025403">
    <property type="entry name" value="TgpA-like_C"/>
</dbReference>
<accession>A0A542ZGE5</accession>